<evidence type="ECO:0000256" key="3">
    <source>
        <dbReference type="PROSITE-ProRule" id="PRU00703"/>
    </source>
</evidence>
<dbReference type="Pfam" id="PF00571">
    <property type="entry name" value="CBS"/>
    <property type="match status" value="2"/>
</dbReference>
<dbReference type="GO" id="GO:0045842">
    <property type="term" value="P:positive regulation of mitotic metaphase/anaphase transition"/>
    <property type="evidence" value="ECO:0007669"/>
    <property type="project" value="EnsemblFungi"/>
</dbReference>
<feature type="non-terminal residue" evidence="5">
    <location>
        <position position="349"/>
    </location>
</feature>
<dbReference type="InterPro" id="IPR046342">
    <property type="entry name" value="CBS_dom_sf"/>
</dbReference>
<dbReference type="EMBL" id="KV453841">
    <property type="protein sequence ID" value="ODV92270.1"/>
    <property type="molecule type" value="Genomic_DNA"/>
</dbReference>
<dbReference type="Gene3D" id="3.10.580.10">
    <property type="entry name" value="CBS-domain"/>
    <property type="match status" value="2"/>
</dbReference>
<feature type="domain" description="CBS" evidence="4">
    <location>
        <begin position="182"/>
        <end position="240"/>
    </location>
</feature>
<dbReference type="CDD" id="cd02205">
    <property type="entry name" value="CBS_pair_SF"/>
    <property type="match status" value="2"/>
</dbReference>
<dbReference type="GO" id="GO:1902472">
    <property type="term" value="P:regulation of mitotic cytokinesis, division site positioning"/>
    <property type="evidence" value="ECO:0007669"/>
    <property type="project" value="EnsemblFungi"/>
</dbReference>
<dbReference type="PROSITE" id="PS51371">
    <property type="entry name" value="CBS"/>
    <property type="match status" value="2"/>
</dbReference>
<dbReference type="GO" id="GO:2001211">
    <property type="term" value="P:negative regulation of isopentenyl diphosphate biosynthetic process, mevalonate pathway"/>
    <property type="evidence" value="ECO:0007669"/>
    <property type="project" value="EnsemblFungi"/>
</dbReference>
<dbReference type="GO" id="GO:0051286">
    <property type="term" value="C:cell tip"/>
    <property type="evidence" value="ECO:0007669"/>
    <property type="project" value="EnsemblFungi"/>
</dbReference>
<dbReference type="GO" id="GO:0005634">
    <property type="term" value="C:nucleus"/>
    <property type="evidence" value="ECO:0007669"/>
    <property type="project" value="EnsemblFungi"/>
</dbReference>
<gene>
    <name evidence="5" type="ORF">CANCADRAFT_12718</name>
</gene>
<keyword evidence="6" id="KW-1185">Reference proteome</keyword>
<dbReference type="GO" id="GO:0042149">
    <property type="term" value="P:cellular response to glucose starvation"/>
    <property type="evidence" value="ECO:0007669"/>
    <property type="project" value="EnsemblFungi"/>
</dbReference>
<dbReference type="GO" id="GO:0031139">
    <property type="term" value="P:positive regulation of conjugation with cellular fusion"/>
    <property type="evidence" value="ECO:0007669"/>
    <property type="project" value="EnsemblFungi"/>
</dbReference>
<dbReference type="PANTHER" id="PTHR13780:SF36">
    <property type="entry name" value="CBS DOMAIN-CONTAINING PROTEIN"/>
    <property type="match status" value="1"/>
</dbReference>
<keyword evidence="2 3" id="KW-0129">CBS domain</keyword>
<dbReference type="InterPro" id="IPR050511">
    <property type="entry name" value="AMPK_gamma/SDS23_families"/>
</dbReference>
<evidence type="ECO:0000256" key="1">
    <source>
        <dbReference type="ARBA" id="ARBA00022737"/>
    </source>
</evidence>
<feature type="domain" description="CBS" evidence="4">
    <location>
        <begin position="104"/>
        <end position="165"/>
    </location>
</feature>
<reference evidence="6" key="1">
    <citation type="submission" date="2016-02" db="EMBL/GenBank/DDBJ databases">
        <title>Comparative genomics of biotechnologically important yeasts.</title>
        <authorList>
            <consortium name="DOE Joint Genome Institute"/>
            <person name="Riley R."/>
            <person name="Haridas S."/>
            <person name="Wolfe K.H."/>
            <person name="Lopes M.R."/>
            <person name="Hittinger C.T."/>
            <person name="Goker M."/>
            <person name="Salamov A."/>
            <person name="Wisecaver J."/>
            <person name="Long T.M."/>
            <person name="Aerts A.L."/>
            <person name="Barry K."/>
            <person name="Choi C."/>
            <person name="Clum A."/>
            <person name="Coughlan A.Y."/>
            <person name="Deshpande S."/>
            <person name="Douglass A.P."/>
            <person name="Hanson S.J."/>
            <person name="Klenk H.-P."/>
            <person name="Labutti K."/>
            <person name="Lapidus A."/>
            <person name="Lindquist E."/>
            <person name="Lipzen A."/>
            <person name="Meier-Kolthoff J.P."/>
            <person name="Ohm R.A."/>
            <person name="Otillar R.P."/>
            <person name="Pangilinan J."/>
            <person name="Peng Y."/>
            <person name="Rokas A."/>
            <person name="Rosa C.A."/>
            <person name="Scheuner C."/>
            <person name="Sibirny A.A."/>
            <person name="Slot J.C."/>
            <person name="Stielow J.B."/>
            <person name="Sun H."/>
            <person name="Kurtzman C.P."/>
            <person name="Blackwell M."/>
            <person name="Jeffries T.W."/>
            <person name="Grigoriev I.V."/>
        </authorList>
    </citation>
    <scope>NUCLEOTIDE SEQUENCE [LARGE SCALE GENOMIC DNA]</scope>
    <source>
        <strain evidence="6">NRRL Y-17796</strain>
    </source>
</reference>
<dbReference type="AlphaFoldDB" id="A0A1E4TKH6"/>
<dbReference type="SMART" id="SM00116">
    <property type="entry name" value="CBS"/>
    <property type="match status" value="3"/>
</dbReference>
<dbReference type="InterPro" id="IPR000644">
    <property type="entry name" value="CBS_dom"/>
</dbReference>
<evidence type="ECO:0000259" key="4">
    <source>
        <dbReference type="PROSITE" id="PS51371"/>
    </source>
</evidence>
<dbReference type="GO" id="GO:0005829">
    <property type="term" value="C:cytosol"/>
    <property type="evidence" value="ECO:0007669"/>
    <property type="project" value="EnsemblFungi"/>
</dbReference>
<sequence>REWWSVPLQELTQDDRLVYIDGETSVEEAHNTLLEHGLTSLALKVSPEDDTVSTSFDYANINALLLLVLGKKSIANQSDEAKAYIERAKKGQSVPVAFVASLGPKEPFIKVPVTETLATVVELLGSGVHRIAVTKTTDSQPPKEQVIGILSQRRMLRYLWNNARSFPHLEPLLQATIGELKIGSVDVVSIHEDKPVIEAFALMDETGMSSLAVVDSKKHVLGNISVVDVKYVTNSSQAKLLKEPCKQFLTHVLSGRGVEDGKDSYPVFNVTRNSTLAHAIAKLVATKSHRMWITEPFTSPAIPDIESEPSSLRTTSGKLVGVLSLTDIFALLARTIGKLADPSEGRRQR</sequence>
<dbReference type="PANTHER" id="PTHR13780">
    <property type="entry name" value="AMP-ACTIVATED PROTEIN KINASE, GAMMA REGULATORY SUBUNIT"/>
    <property type="match status" value="1"/>
</dbReference>
<accession>A0A1E4TKH6</accession>
<evidence type="ECO:0000313" key="6">
    <source>
        <dbReference type="Proteomes" id="UP000095023"/>
    </source>
</evidence>
<proteinExistence type="predicted"/>
<dbReference type="GO" id="GO:0004865">
    <property type="term" value="F:protein serine/threonine phosphatase inhibitor activity"/>
    <property type="evidence" value="ECO:0007669"/>
    <property type="project" value="EnsemblFungi"/>
</dbReference>
<organism evidence="5 6">
    <name type="scientific">Tortispora caseinolytica NRRL Y-17796</name>
    <dbReference type="NCBI Taxonomy" id="767744"/>
    <lineage>
        <taxon>Eukaryota</taxon>
        <taxon>Fungi</taxon>
        <taxon>Dikarya</taxon>
        <taxon>Ascomycota</taxon>
        <taxon>Saccharomycotina</taxon>
        <taxon>Trigonopsidomycetes</taxon>
        <taxon>Trigonopsidales</taxon>
        <taxon>Trigonopsidaceae</taxon>
        <taxon>Tortispora</taxon>
    </lineage>
</organism>
<protein>
    <recommendedName>
        <fullName evidence="4">CBS domain-containing protein</fullName>
    </recommendedName>
</protein>
<dbReference type="OrthoDB" id="449052at2759"/>
<evidence type="ECO:0000256" key="2">
    <source>
        <dbReference type="ARBA" id="ARBA00023122"/>
    </source>
</evidence>
<feature type="non-terminal residue" evidence="5">
    <location>
        <position position="1"/>
    </location>
</feature>
<dbReference type="SUPFAM" id="SSF54631">
    <property type="entry name" value="CBS-domain pair"/>
    <property type="match status" value="2"/>
</dbReference>
<keyword evidence="1" id="KW-0677">Repeat</keyword>
<name>A0A1E4TKH6_9ASCO</name>
<dbReference type="GO" id="GO:1900735">
    <property type="term" value="P:positive regulation of flocculation"/>
    <property type="evidence" value="ECO:0007669"/>
    <property type="project" value="EnsemblFungi"/>
</dbReference>
<dbReference type="Proteomes" id="UP000095023">
    <property type="component" value="Unassembled WGS sequence"/>
</dbReference>
<evidence type="ECO:0000313" key="5">
    <source>
        <dbReference type="EMBL" id="ODV92270.1"/>
    </source>
</evidence>